<name>A0AAN6Q977_9PEZI</name>
<keyword evidence="2" id="KW-1185">Reference proteome</keyword>
<evidence type="ECO:0000313" key="1">
    <source>
        <dbReference type="EMBL" id="KAK4103027.1"/>
    </source>
</evidence>
<evidence type="ECO:0000313" key="2">
    <source>
        <dbReference type="Proteomes" id="UP001305647"/>
    </source>
</evidence>
<reference evidence="1" key="2">
    <citation type="submission" date="2023-05" db="EMBL/GenBank/DDBJ databases">
        <authorList>
            <consortium name="Lawrence Berkeley National Laboratory"/>
            <person name="Steindorff A."/>
            <person name="Hensen N."/>
            <person name="Bonometti L."/>
            <person name="Westerberg I."/>
            <person name="Brannstrom I.O."/>
            <person name="Guillou S."/>
            <person name="Cros-Aarteil S."/>
            <person name="Calhoun S."/>
            <person name="Haridas S."/>
            <person name="Kuo A."/>
            <person name="Mondo S."/>
            <person name="Pangilinan J."/>
            <person name="Riley R."/>
            <person name="Labutti K."/>
            <person name="Andreopoulos B."/>
            <person name="Lipzen A."/>
            <person name="Chen C."/>
            <person name="Yanf M."/>
            <person name="Daum C."/>
            <person name="Ng V."/>
            <person name="Clum A."/>
            <person name="Ohm R."/>
            <person name="Martin F."/>
            <person name="Silar P."/>
            <person name="Natvig D."/>
            <person name="Lalanne C."/>
            <person name="Gautier V."/>
            <person name="Ament-Velasquez S.L."/>
            <person name="Kruys A."/>
            <person name="Hutchinson M.I."/>
            <person name="Powell A.J."/>
            <person name="Barry K."/>
            <person name="Miller A.N."/>
            <person name="Grigoriev I.V."/>
            <person name="Debuchy R."/>
            <person name="Gladieux P."/>
            <person name="Thoren M.H."/>
            <person name="Johannesson H."/>
        </authorList>
    </citation>
    <scope>NUCLEOTIDE SEQUENCE</scope>
    <source>
        <strain evidence="1">CBS 757.83</strain>
    </source>
</reference>
<protein>
    <submittedName>
        <fullName evidence="1">Uncharacterized protein</fullName>
    </submittedName>
</protein>
<reference evidence="1" key="1">
    <citation type="journal article" date="2023" name="Mol. Phylogenet. Evol.">
        <title>Genome-scale phylogeny and comparative genomics of the fungal order Sordariales.</title>
        <authorList>
            <person name="Hensen N."/>
            <person name="Bonometti L."/>
            <person name="Westerberg I."/>
            <person name="Brannstrom I.O."/>
            <person name="Guillou S."/>
            <person name="Cros-Aarteil S."/>
            <person name="Calhoun S."/>
            <person name="Haridas S."/>
            <person name="Kuo A."/>
            <person name="Mondo S."/>
            <person name="Pangilinan J."/>
            <person name="Riley R."/>
            <person name="LaButti K."/>
            <person name="Andreopoulos B."/>
            <person name="Lipzen A."/>
            <person name="Chen C."/>
            <person name="Yan M."/>
            <person name="Daum C."/>
            <person name="Ng V."/>
            <person name="Clum A."/>
            <person name="Steindorff A."/>
            <person name="Ohm R.A."/>
            <person name="Martin F."/>
            <person name="Silar P."/>
            <person name="Natvig D.O."/>
            <person name="Lalanne C."/>
            <person name="Gautier V."/>
            <person name="Ament-Velasquez S.L."/>
            <person name="Kruys A."/>
            <person name="Hutchinson M.I."/>
            <person name="Powell A.J."/>
            <person name="Barry K."/>
            <person name="Miller A.N."/>
            <person name="Grigoriev I.V."/>
            <person name="Debuchy R."/>
            <person name="Gladieux P."/>
            <person name="Hiltunen Thoren M."/>
            <person name="Johannesson H."/>
        </authorList>
    </citation>
    <scope>NUCLEOTIDE SEQUENCE</scope>
    <source>
        <strain evidence="1">CBS 757.83</strain>
    </source>
</reference>
<dbReference type="AlphaFoldDB" id="A0AAN6Q977"/>
<accession>A0AAN6Q977</accession>
<comment type="caution">
    <text evidence="1">The sequence shown here is derived from an EMBL/GenBank/DDBJ whole genome shotgun (WGS) entry which is preliminary data.</text>
</comment>
<sequence length="172" mass="18503">MVARVTAGDVGIAVGLRMVQCSAQCSARGAASIHSNTKPLHCCRRDCQVRMPRLGQDSSSRESSVVRCRRMAVRPSTIPRTHTSLLARMTGEGTTTPIVQDGVKPACFHQSSVACRGKQQTMDEKMLPMRGAESPMTGCKGGGAPRSLLLECMPRAAPHVDKAEWNQQAARS</sequence>
<dbReference type="EMBL" id="MU863629">
    <property type="protein sequence ID" value="KAK4103027.1"/>
    <property type="molecule type" value="Genomic_DNA"/>
</dbReference>
<gene>
    <name evidence="1" type="ORF">N658DRAFT_298142</name>
</gene>
<proteinExistence type="predicted"/>
<organism evidence="1 2">
    <name type="scientific">Parathielavia hyrcaniae</name>
    <dbReference type="NCBI Taxonomy" id="113614"/>
    <lineage>
        <taxon>Eukaryota</taxon>
        <taxon>Fungi</taxon>
        <taxon>Dikarya</taxon>
        <taxon>Ascomycota</taxon>
        <taxon>Pezizomycotina</taxon>
        <taxon>Sordariomycetes</taxon>
        <taxon>Sordariomycetidae</taxon>
        <taxon>Sordariales</taxon>
        <taxon>Chaetomiaceae</taxon>
        <taxon>Parathielavia</taxon>
    </lineage>
</organism>
<dbReference type="Proteomes" id="UP001305647">
    <property type="component" value="Unassembled WGS sequence"/>
</dbReference>